<dbReference type="Proteomes" id="UP000194439">
    <property type="component" value="Unassembled WGS sequence"/>
</dbReference>
<dbReference type="CDD" id="cd08504">
    <property type="entry name" value="PBP2_OppA"/>
    <property type="match status" value="1"/>
</dbReference>
<dbReference type="FunFam" id="3.90.76.10:FF:000001">
    <property type="entry name" value="Oligopeptide ABC transporter substrate-binding protein"/>
    <property type="match status" value="1"/>
</dbReference>
<evidence type="ECO:0000313" key="16">
    <source>
        <dbReference type="EMBL" id="SME30049.1"/>
    </source>
</evidence>
<dbReference type="AlphaFoldDB" id="A0A1Y6AC13"/>
<evidence type="ECO:0000256" key="13">
    <source>
        <dbReference type="ARBA" id="ARBA00072558"/>
    </source>
</evidence>
<dbReference type="Gene3D" id="3.10.105.10">
    <property type="entry name" value="Dipeptide-binding Protein, Domain 3"/>
    <property type="match status" value="1"/>
</dbReference>
<reference evidence="17" key="1">
    <citation type="submission" date="2017-04" db="EMBL/GenBank/DDBJ databases">
        <authorList>
            <person name="Criscuolo A."/>
        </authorList>
    </citation>
    <scope>NUCLEOTIDE SEQUENCE [LARGE SCALE GENOMIC DNA]</scope>
</reference>
<dbReference type="InterPro" id="IPR039424">
    <property type="entry name" value="SBP_5"/>
</dbReference>
<keyword evidence="4" id="KW-0813">Transport</keyword>
<dbReference type="PROSITE" id="PS51257">
    <property type="entry name" value="PROKAR_LIPOPROTEIN"/>
    <property type="match status" value="1"/>
</dbReference>
<dbReference type="InterPro" id="IPR000914">
    <property type="entry name" value="SBP_5_dom"/>
</dbReference>
<dbReference type="GO" id="GO:0043190">
    <property type="term" value="C:ATP-binding cassette (ABC) transporter complex"/>
    <property type="evidence" value="ECO:0007669"/>
    <property type="project" value="InterPro"/>
</dbReference>
<dbReference type="GO" id="GO:0015833">
    <property type="term" value="P:peptide transport"/>
    <property type="evidence" value="ECO:0007669"/>
    <property type="project" value="UniProtKB-KW"/>
</dbReference>
<evidence type="ECO:0000259" key="15">
    <source>
        <dbReference type="Pfam" id="PF00496"/>
    </source>
</evidence>
<evidence type="ECO:0000256" key="8">
    <source>
        <dbReference type="ARBA" id="ARBA00022927"/>
    </source>
</evidence>
<evidence type="ECO:0000256" key="14">
    <source>
        <dbReference type="SAM" id="SignalP"/>
    </source>
</evidence>
<protein>
    <recommendedName>
        <fullName evidence="13">Periplasmic oligopeptide-binding protein OppA</fullName>
    </recommendedName>
</protein>
<dbReference type="PIRSF" id="PIRSF002741">
    <property type="entry name" value="MppA"/>
    <property type="match status" value="1"/>
</dbReference>
<evidence type="ECO:0000313" key="17">
    <source>
        <dbReference type="Proteomes" id="UP000194439"/>
    </source>
</evidence>
<dbReference type="Pfam" id="PF00496">
    <property type="entry name" value="SBP_bac_5"/>
    <property type="match status" value="1"/>
</dbReference>
<dbReference type="Gene3D" id="3.90.76.10">
    <property type="entry name" value="Dipeptide-binding Protein, Domain 1"/>
    <property type="match status" value="1"/>
</dbReference>
<keyword evidence="6" id="KW-0574">Periplasm</keyword>
<dbReference type="GO" id="GO:1904680">
    <property type="term" value="F:peptide transmembrane transporter activity"/>
    <property type="evidence" value="ECO:0007669"/>
    <property type="project" value="TreeGrafter"/>
</dbReference>
<sequence length="553" mass="61969">MKERMTTMKKKTKGIVALSITLSMFLAACGQKQEATTTGEKKKESSKQVLNIVEAGEISTLDSSIATDGFSYAALNNVMEGLYMPGPDNKPVPAAAESYKLSEDGKTYTFTLHDSKWSNGDPVTAHDFEYAWKRAVNPETASEYAHIMFDIKNAEKINKKELPIDSFGVKAIDNKTLEVQLEHPVPYFLGLMGFATFYPQNQKVVEAQGKNYGLEAANVVYNGPFQLSEWKHDTSYKMTKNPNYWDNKNVKLNEINVNIVKDTSTAVNLFESKQVDRITINSEFVDKYQKDPSLKKMERPSMTFFRFSQKNPLLANKNARKAISLAFDKQGIATTILNNGSIPANAFVPKGFVKGPDNKDFRSTSNVKVETNVKEAKTLWETAKKETNLQNASLSIITTDESNDKKISEFLKGELEKNLPGLKITLQPLPVKAFLDREGNGDYDISLSTWGPDYPDPTTFLNMFVTDGPFNKMSYSNKKYDELIEKTSSTLATDLPARWKAFQDAEKILLEDDAAIAPIFQSGLVYLERPTVKGVVIRPFAGIYSYKWASITE</sequence>
<evidence type="ECO:0000256" key="9">
    <source>
        <dbReference type="ARBA" id="ARBA00023139"/>
    </source>
</evidence>
<dbReference type="InterPro" id="IPR030678">
    <property type="entry name" value="Peptide/Ni-bd"/>
</dbReference>
<keyword evidence="8" id="KW-0653">Protein transport</keyword>
<comment type="similarity">
    <text evidence="3">Belongs to the bacterial solute-binding protein 5 family.</text>
</comment>
<feature type="chain" id="PRO_5039694460" description="Periplasmic oligopeptide-binding protein OppA" evidence="14">
    <location>
        <begin position="29"/>
        <end position="553"/>
    </location>
</feature>
<evidence type="ECO:0000256" key="7">
    <source>
        <dbReference type="ARBA" id="ARBA00022856"/>
    </source>
</evidence>
<evidence type="ECO:0000256" key="5">
    <source>
        <dbReference type="ARBA" id="ARBA00022729"/>
    </source>
</evidence>
<comment type="subcellular location">
    <subcellularLocation>
        <location evidence="1">Cell membrane</location>
        <topology evidence="1">Lipid-anchor</topology>
    </subcellularLocation>
    <subcellularLocation>
        <location evidence="2">Periplasm</location>
    </subcellularLocation>
</comment>
<dbReference type="FunFam" id="3.10.105.10:FF:000001">
    <property type="entry name" value="Oligopeptide ABC transporter, oligopeptide-binding protein"/>
    <property type="match status" value="1"/>
</dbReference>
<evidence type="ECO:0000256" key="2">
    <source>
        <dbReference type="ARBA" id="ARBA00004418"/>
    </source>
</evidence>
<dbReference type="PANTHER" id="PTHR30290:SF10">
    <property type="entry name" value="PERIPLASMIC OLIGOPEPTIDE-BINDING PROTEIN-RELATED"/>
    <property type="match status" value="1"/>
</dbReference>
<dbReference type="SUPFAM" id="SSF53850">
    <property type="entry name" value="Periplasmic binding protein-like II"/>
    <property type="match status" value="1"/>
</dbReference>
<dbReference type="FunFam" id="3.40.190.10:FF:000018">
    <property type="entry name" value="Oligopeptide ABC transporter, oligopeptide-binding protein"/>
    <property type="match status" value="1"/>
</dbReference>
<proteinExistence type="inferred from homology"/>
<dbReference type="Gene3D" id="3.40.190.10">
    <property type="entry name" value="Periplasmic binding protein-like II"/>
    <property type="match status" value="1"/>
</dbReference>
<evidence type="ECO:0000256" key="12">
    <source>
        <dbReference type="ARBA" id="ARBA00063980"/>
    </source>
</evidence>
<keyword evidence="11" id="KW-0449">Lipoprotein</keyword>
<keyword evidence="10" id="KW-1015">Disulfide bond</keyword>
<dbReference type="EMBL" id="FWZD01000060">
    <property type="protein sequence ID" value="SME30049.1"/>
    <property type="molecule type" value="Genomic_DNA"/>
</dbReference>
<dbReference type="GO" id="GO:0015031">
    <property type="term" value="P:protein transport"/>
    <property type="evidence" value="ECO:0007669"/>
    <property type="project" value="UniProtKB-KW"/>
</dbReference>
<dbReference type="GO" id="GO:0030288">
    <property type="term" value="C:outer membrane-bounded periplasmic space"/>
    <property type="evidence" value="ECO:0007669"/>
    <property type="project" value="UniProtKB-ARBA"/>
</dbReference>
<name>A0A1Y6AC13_9BACI</name>
<gene>
    <name evidence="16" type="primary">dppE_6</name>
    <name evidence="16" type="ORF">BACERE00185_04081</name>
</gene>
<comment type="subunit">
    <text evidence="12">The complex is composed of two ATP-binding proteins (OppD and OppF), two transmembrane proteins (OppB and OppC) and a solute-binding protein (OppA).</text>
</comment>
<organism evidence="16 17">
    <name type="scientific">Bacillus mobilis</name>
    <dbReference type="NCBI Taxonomy" id="2026190"/>
    <lineage>
        <taxon>Bacteria</taxon>
        <taxon>Bacillati</taxon>
        <taxon>Bacillota</taxon>
        <taxon>Bacilli</taxon>
        <taxon>Bacillales</taxon>
        <taxon>Bacillaceae</taxon>
        <taxon>Bacillus</taxon>
        <taxon>Bacillus cereus group</taxon>
    </lineage>
</organism>
<evidence type="ECO:0000256" key="1">
    <source>
        <dbReference type="ARBA" id="ARBA00004193"/>
    </source>
</evidence>
<feature type="domain" description="Solute-binding protein family 5" evidence="15">
    <location>
        <begin position="90"/>
        <end position="470"/>
    </location>
</feature>
<feature type="signal peptide" evidence="14">
    <location>
        <begin position="1"/>
        <end position="28"/>
    </location>
</feature>
<keyword evidence="9" id="KW-0564">Palmitate</keyword>
<keyword evidence="7" id="KW-0571">Peptide transport</keyword>
<evidence type="ECO:0000256" key="3">
    <source>
        <dbReference type="ARBA" id="ARBA00005695"/>
    </source>
</evidence>
<evidence type="ECO:0000256" key="10">
    <source>
        <dbReference type="ARBA" id="ARBA00023157"/>
    </source>
</evidence>
<accession>A0A1Y6AC13</accession>
<evidence type="ECO:0000256" key="6">
    <source>
        <dbReference type="ARBA" id="ARBA00022764"/>
    </source>
</evidence>
<keyword evidence="5 14" id="KW-0732">Signal</keyword>
<evidence type="ECO:0000256" key="11">
    <source>
        <dbReference type="ARBA" id="ARBA00023288"/>
    </source>
</evidence>
<evidence type="ECO:0000256" key="4">
    <source>
        <dbReference type="ARBA" id="ARBA00022448"/>
    </source>
</evidence>
<dbReference type="PANTHER" id="PTHR30290">
    <property type="entry name" value="PERIPLASMIC BINDING COMPONENT OF ABC TRANSPORTER"/>
    <property type="match status" value="1"/>
</dbReference>